<dbReference type="Proteomes" id="UP000315403">
    <property type="component" value="Unassembled WGS sequence"/>
</dbReference>
<proteinExistence type="predicted"/>
<feature type="compositionally biased region" description="Polar residues" evidence="1">
    <location>
        <begin position="138"/>
        <end position="157"/>
    </location>
</feature>
<name>A0A543Q6F1_ACITH</name>
<reference evidence="2 3" key="1">
    <citation type="submission" date="2019-03" db="EMBL/GenBank/DDBJ databases">
        <title>New insights into Acidothiobacillus thiooxidans sulfur metabolism through coupled gene expression, solution geochemistry, microscopy and spectroscopy analyses.</title>
        <authorList>
            <person name="Camacho D."/>
            <person name="Frazao R."/>
            <person name="Fouillen A."/>
            <person name="Nanci A."/>
            <person name="Lang B.F."/>
            <person name="Apte S.C."/>
            <person name="Baron C."/>
            <person name="Warren L.A."/>
        </authorList>
    </citation>
    <scope>NUCLEOTIDE SEQUENCE [LARGE SCALE GENOMIC DNA]</scope>
    <source>
        <strain evidence="2 3">ATCC 19377</strain>
    </source>
</reference>
<gene>
    <name evidence="2" type="ORF">DLNHIDIE_01782</name>
</gene>
<evidence type="ECO:0000256" key="1">
    <source>
        <dbReference type="SAM" id="MobiDB-lite"/>
    </source>
</evidence>
<evidence type="ECO:0000313" key="3">
    <source>
        <dbReference type="Proteomes" id="UP000315403"/>
    </source>
</evidence>
<dbReference type="RefSeq" id="WP_142088069.1">
    <property type="nucleotide sequence ID" value="NZ_SZUV01000001.1"/>
</dbReference>
<dbReference type="EMBL" id="SZUV01000001">
    <property type="protein sequence ID" value="TQN51901.1"/>
    <property type="molecule type" value="Genomic_DNA"/>
</dbReference>
<protein>
    <submittedName>
        <fullName evidence="2">Uncharacterized protein</fullName>
    </submittedName>
</protein>
<sequence length="207" mass="22457">MEVVTTKLYQAILSAQKSFGSVLKDSTNPMFKSKYASLEAVLDAVRQPLLDAGLLLLQPTFDNGERDEKGAPRCACIKTVIIHAESGESMEVITTIPVSKSDAQGYGSALTYARRYALMGILGLAPEDDDGNAAVKTPVTQQRSNSGSRTQQASTGSKPKKPTVEEALKRVQEMEPSKLEFATKWVEANFTGKDLTTLKEAIEKKKA</sequence>
<comment type="caution">
    <text evidence="2">The sequence shown here is derived from an EMBL/GenBank/DDBJ whole genome shotgun (WGS) entry which is preliminary data.</text>
</comment>
<dbReference type="InterPro" id="IPR007499">
    <property type="entry name" value="ERF_bacteria_virus"/>
</dbReference>
<organism evidence="2 3">
    <name type="scientific">Acidithiobacillus thiooxidans ATCC 19377</name>
    <dbReference type="NCBI Taxonomy" id="637390"/>
    <lineage>
        <taxon>Bacteria</taxon>
        <taxon>Pseudomonadati</taxon>
        <taxon>Pseudomonadota</taxon>
        <taxon>Acidithiobacillia</taxon>
        <taxon>Acidithiobacillales</taxon>
        <taxon>Acidithiobacillaceae</taxon>
        <taxon>Acidithiobacillus</taxon>
    </lineage>
</organism>
<accession>A0A543Q6F1</accession>
<dbReference type="AlphaFoldDB" id="A0A543Q6F1"/>
<evidence type="ECO:0000313" key="2">
    <source>
        <dbReference type="EMBL" id="TQN51901.1"/>
    </source>
</evidence>
<feature type="region of interest" description="Disordered" evidence="1">
    <location>
        <begin position="132"/>
        <end position="164"/>
    </location>
</feature>
<dbReference type="Pfam" id="PF04404">
    <property type="entry name" value="ERF"/>
    <property type="match status" value="1"/>
</dbReference>